<dbReference type="KEGG" id="nvn:NVIE_007120"/>
<sequence>MLQFRRMLALSMTIIASAAVIINTGPAYGHGCQAQGGCCTVGDACVEISANSPIYMMFAVVGVGAVMMLAFYGRPEQRRNRLGAIFNIFI</sequence>
<accession>A0A060HN06</accession>
<evidence type="ECO:0000313" key="2">
    <source>
        <dbReference type="EMBL" id="AIC14921.1"/>
    </source>
</evidence>
<reference evidence="2 3" key="1">
    <citation type="journal article" date="2014" name="Int. J. Syst. Evol. Microbiol.">
        <title>Nitrososphaera viennensis gen. nov., sp. nov., an aerobic and mesophilic, ammonia-oxidizing archaeon from soil and a member of the archaeal phylum Thaumarchaeota.</title>
        <authorList>
            <person name="Stieglmeier M."/>
            <person name="Klingl A."/>
            <person name="Alves R.J."/>
            <person name="Rittmann S.K."/>
            <person name="Melcher M."/>
            <person name="Leisch N."/>
            <person name="Schleper C."/>
        </authorList>
    </citation>
    <scope>NUCLEOTIDE SEQUENCE [LARGE SCALE GENOMIC DNA]</scope>
    <source>
        <strain evidence="2">EN76</strain>
    </source>
</reference>
<dbReference type="EMBL" id="CP007536">
    <property type="protein sequence ID" value="AIC14921.1"/>
    <property type="molecule type" value="Genomic_DNA"/>
</dbReference>
<keyword evidence="1" id="KW-0812">Transmembrane</keyword>
<proteinExistence type="predicted"/>
<evidence type="ECO:0000256" key="1">
    <source>
        <dbReference type="SAM" id="Phobius"/>
    </source>
</evidence>
<keyword evidence="1" id="KW-0472">Membrane</keyword>
<keyword evidence="3" id="KW-1185">Reference proteome</keyword>
<keyword evidence="1" id="KW-1133">Transmembrane helix</keyword>
<name>A0A060HN06_9ARCH</name>
<dbReference type="GeneID" id="74945976"/>
<dbReference type="Proteomes" id="UP000027093">
    <property type="component" value="Chromosome"/>
</dbReference>
<evidence type="ECO:0000313" key="3">
    <source>
        <dbReference type="Proteomes" id="UP000027093"/>
    </source>
</evidence>
<feature type="transmembrane region" description="Helical" evidence="1">
    <location>
        <begin position="53"/>
        <end position="72"/>
    </location>
</feature>
<dbReference type="RefSeq" id="WP_075054037.1">
    <property type="nucleotide sequence ID" value="NZ_CP007536.1"/>
</dbReference>
<dbReference type="OrthoDB" id="377990at2157"/>
<organism evidence="2 3">
    <name type="scientific">Nitrososphaera viennensis EN76</name>
    <dbReference type="NCBI Taxonomy" id="926571"/>
    <lineage>
        <taxon>Archaea</taxon>
        <taxon>Nitrososphaerota</taxon>
        <taxon>Nitrososphaeria</taxon>
        <taxon>Nitrososphaerales</taxon>
        <taxon>Nitrososphaeraceae</taxon>
        <taxon>Nitrososphaera</taxon>
    </lineage>
</organism>
<dbReference type="HOGENOM" id="CLU_2433971_0_0_2"/>
<protein>
    <submittedName>
        <fullName evidence="2">Uncharacterized protein</fullName>
    </submittedName>
</protein>
<gene>
    <name evidence="2" type="ORF">NVIE_007120</name>
</gene>
<dbReference type="AlphaFoldDB" id="A0A060HN06"/>